<comment type="subunit">
    <text evidence="12">Homotetramer.</text>
</comment>
<feature type="active site" description="Thioimidate intermediate" evidence="12">
    <location>
        <position position="679"/>
    </location>
</feature>
<dbReference type="NCBIfam" id="TIGR01305">
    <property type="entry name" value="GMP_reduct_1"/>
    <property type="match status" value="1"/>
</dbReference>
<feature type="transmembrane region" description="Helical" evidence="14">
    <location>
        <begin position="191"/>
        <end position="213"/>
    </location>
</feature>
<dbReference type="Pfam" id="PF00478">
    <property type="entry name" value="IMPDH"/>
    <property type="match status" value="1"/>
</dbReference>
<feature type="binding site" evidence="12">
    <location>
        <begin position="735"/>
        <end position="736"/>
    </location>
    <ligand>
        <name>GMP</name>
        <dbReference type="ChEBI" id="CHEBI:58115"/>
    </ligand>
</feature>
<feature type="active site" description="Proton donor/acceptor" evidence="12">
    <location>
        <position position="681"/>
    </location>
</feature>
<dbReference type="SUPFAM" id="SSF51412">
    <property type="entry name" value="Inosine monophosphate dehydrogenase (IMPDH)"/>
    <property type="match status" value="1"/>
</dbReference>
<dbReference type="EC" id="1.7.1.7" evidence="12"/>
<dbReference type="Gene3D" id="3.20.20.70">
    <property type="entry name" value="Aldolase class I"/>
    <property type="match status" value="1"/>
</dbReference>
<dbReference type="InterPro" id="IPR005828">
    <property type="entry name" value="MFS_sugar_transport-like"/>
</dbReference>
<keyword evidence="9 14" id="KW-0472">Membrane</keyword>
<feature type="binding site" description="in other chain" evidence="12">
    <location>
        <begin position="673"/>
        <end position="674"/>
    </location>
    <ligand>
        <name>NADP(+)</name>
        <dbReference type="ChEBI" id="CHEBI:58349"/>
        <note>ligand shared between two neighboring subunits</note>
    </ligand>
</feature>
<dbReference type="InterPro" id="IPR005993">
    <property type="entry name" value="GMPR"/>
</dbReference>
<feature type="transmembrane region" description="Helical" evidence="14">
    <location>
        <begin position="136"/>
        <end position="154"/>
    </location>
</feature>
<feature type="binding site" evidence="12">
    <location>
        <position position="674"/>
    </location>
    <ligand>
        <name>K(+)</name>
        <dbReference type="ChEBI" id="CHEBI:29103"/>
    </ligand>
</feature>
<feature type="binding site" description="in other chain" evidence="12">
    <location>
        <position position="569"/>
    </location>
    <ligand>
        <name>NADP(+)</name>
        <dbReference type="ChEBI" id="CHEBI:58349"/>
        <note>ligand shared between two neighboring subunits</note>
    </ligand>
</feature>
<dbReference type="PROSITE" id="PS00487">
    <property type="entry name" value="IMP_DH_GMP_RED"/>
    <property type="match status" value="1"/>
</dbReference>
<evidence type="ECO:0000256" key="1">
    <source>
        <dbReference type="ARBA" id="ARBA00004141"/>
    </source>
</evidence>
<dbReference type="CDD" id="cd00381">
    <property type="entry name" value="IMPDH"/>
    <property type="match status" value="1"/>
</dbReference>
<feature type="binding site" description="in other chain" evidence="12">
    <location>
        <begin position="778"/>
        <end position="779"/>
    </location>
    <ligand>
        <name>NADP(+)</name>
        <dbReference type="ChEBI" id="CHEBI:58349"/>
        <note>ligand shared between two neighboring subunits</note>
    </ligand>
</feature>
<keyword evidence="3 14" id="KW-0812">Transmembrane</keyword>
<dbReference type="InterPro" id="IPR001093">
    <property type="entry name" value="IMP_DH_GMPRt"/>
</dbReference>
<comment type="caution">
    <text evidence="16">The sequence shown here is derived from an EMBL/GenBank/DDBJ whole genome shotgun (WGS) entry which is preliminary data.</text>
</comment>
<dbReference type="SMART" id="SM01240">
    <property type="entry name" value="IMPDH"/>
    <property type="match status" value="1"/>
</dbReference>
<comment type="catalytic activity">
    <reaction evidence="11 12 13">
        <text>IMP + NH4(+) + NADP(+) = GMP + NADPH + 2 H(+)</text>
        <dbReference type="Rhea" id="RHEA:17185"/>
        <dbReference type="ChEBI" id="CHEBI:15378"/>
        <dbReference type="ChEBI" id="CHEBI:28938"/>
        <dbReference type="ChEBI" id="CHEBI:57783"/>
        <dbReference type="ChEBI" id="CHEBI:58053"/>
        <dbReference type="ChEBI" id="CHEBI:58115"/>
        <dbReference type="ChEBI" id="CHEBI:58349"/>
        <dbReference type="EC" id="1.7.1.7"/>
    </reaction>
</comment>
<protein>
    <recommendedName>
        <fullName evidence="12">GMP reductase</fullName>
        <shortName evidence="12">GMPR</shortName>
        <ecNumber evidence="12">1.7.1.7</ecNumber>
    </recommendedName>
    <alternativeName>
        <fullName evidence="12">Guanosine 5'-monophosphate oxidoreductase</fullName>
        <shortName evidence="12">Guanosine monophosphate reductase</shortName>
    </alternativeName>
</protein>
<feature type="binding site" evidence="12">
    <location>
        <begin position="712"/>
        <end position="714"/>
    </location>
    <ligand>
        <name>GMP</name>
        <dbReference type="ChEBI" id="CHEBI:58115"/>
    </ligand>
</feature>
<name>A0ABR1DRP7_NECAM</name>
<keyword evidence="5 12" id="KW-0521">NADP</keyword>
<feature type="binding site" description="in other chain" evidence="12">
    <location>
        <position position="762"/>
    </location>
    <ligand>
        <name>NADP(+)</name>
        <dbReference type="ChEBI" id="CHEBI:58349"/>
        <note>ligand shared between two neighboring subunits</note>
    </ligand>
</feature>
<keyword evidence="7 14" id="KW-1133">Transmembrane helix</keyword>
<dbReference type="PROSITE" id="PS00217">
    <property type="entry name" value="SUGAR_TRANSPORT_2"/>
    <property type="match status" value="1"/>
</dbReference>
<dbReference type="InterPro" id="IPR036259">
    <property type="entry name" value="MFS_trans_sf"/>
</dbReference>
<evidence type="ECO:0000313" key="17">
    <source>
        <dbReference type="Proteomes" id="UP001303046"/>
    </source>
</evidence>
<accession>A0ABR1DRP7</accession>
<dbReference type="Gene3D" id="1.20.1250.20">
    <property type="entry name" value="MFS general substrate transporter like domains"/>
    <property type="match status" value="1"/>
</dbReference>
<feature type="binding site" evidence="12">
    <location>
        <begin position="517"/>
        <end position="518"/>
    </location>
    <ligand>
        <name>NADP(+)</name>
        <dbReference type="ChEBI" id="CHEBI:58349"/>
        <note>ligand shared between two neighboring subunits</note>
    </ligand>
</feature>
<proteinExistence type="inferred from homology"/>
<dbReference type="InterPro" id="IPR015875">
    <property type="entry name" value="IMP_DH/GMP_Rdtase_CS"/>
</dbReference>
<dbReference type="NCBIfam" id="NF003470">
    <property type="entry name" value="PRK05096.1"/>
    <property type="match status" value="1"/>
</dbReference>
<keyword evidence="6 12" id="KW-0630">Potassium</keyword>
<dbReference type="InterPro" id="IPR013785">
    <property type="entry name" value="Aldolase_TIM"/>
</dbReference>
<comment type="function">
    <text evidence="10 12 13">Catalyzes the irreversible NADPH-dependent deamination of GMP to IMP. It functions in the conversion of nucleobase, nucleoside and nucleotide derivatives of G to A nucleotides, and in maintaining the intracellular balance of A and G nucleotides.</text>
</comment>
<feature type="binding site" evidence="12">
    <location>
        <position position="679"/>
    </location>
    <ligand>
        <name>K(+)</name>
        <dbReference type="ChEBI" id="CHEBI:29103"/>
    </ligand>
</feature>
<dbReference type="PANTHER" id="PTHR43170">
    <property type="entry name" value="GMP REDUCTASE"/>
    <property type="match status" value="1"/>
</dbReference>
<evidence type="ECO:0000256" key="9">
    <source>
        <dbReference type="ARBA" id="ARBA00023136"/>
    </source>
</evidence>
<evidence type="ECO:0000256" key="13">
    <source>
        <dbReference type="RuleBase" id="RU003929"/>
    </source>
</evidence>
<feature type="binding site" evidence="12">
    <location>
        <position position="676"/>
    </location>
    <ligand>
        <name>K(+)</name>
        <dbReference type="ChEBI" id="CHEBI:29103"/>
    </ligand>
</feature>
<dbReference type="InterPro" id="IPR005829">
    <property type="entry name" value="Sugar_transporter_CS"/>
</dbReference>
<evidence type="ECO:0000256" key="14">
    <source>
        <dbReference type="SAM" id="Phobius"/>
    </source>
</evidence>
<feature type="binding site" evidence="12">
    <location>
        <begin position="779"/>
        <end position="783"/>
    </location>
    <ligand>
        <name>GMP</name>
        <dbReference type="ChEBI" id="CHEBI:58115"/>
    </ligand>
</feature>
<dbReference type="Proteomes" id="UP001303046">
    <property type="component" value="Unassembled WGS sequence"/>
</dbReference>
<dbReference type="PANTHER" id="PTHR43170:SF5">
    <property type="entry name" value="GMP REDUCTASE"/>
    <property type="match status" value="1"/>
</dbReference>
<dbReference type="InterPro" id="IPR050139">
    <property type="entry name" value="GMP_reductase"/>
</dbReference>
<keyword evidence="17" id="KW-1185">Reference proteome</keyword>
<feature type="binding site" description="in other chain" evidence="12">
    <location>
        <begin position="622"/>
        <end position="624"/>
    </location>
    <ligand>
        <name>NADP(+)</name>
        <dbReference type="ChEBI" id="CHEBI:58349"/>
        <note>ligand shared between two neighboring subunits</note>
    </ligand>
</feature>
<gene>
    <name evidence="16" type="primary">Necator_chrV.g17395</name>
    <name evidence="16" type="ORF">RB195_012605</name>
</gene>
<feature type="transmembrane region" description="Helical" evidence="14">
    <location>
        <begin position="219"/>
        <end position="237"/>
    </location>
</feature>
<keyword evidence="8 12" id="KW-0560">Oxidoreductase</keyword>
<evidence type="ECO:0000313" key="16">
    <source>
        <dbReference type="EMBL" id="KAK6753104.1"/>
    </source>
</evidence>
<evidence type="ECO:0000256" key="4">
    <source>
        <dbReference type="ARBA" id="ARBA00022723"/>
    </source>
</evidence>
<feature type="transmembrane region" description="Helical" evidence="14">
    <location>
        <begin position="160"/>
        <end position="182"/>
    </location>
</feature>
<evidence type="ECO:0000256" key="8">
    <source>
        <dbReference type="ARBA" id="ARBA00023002"/>
    </source>
</evidence>
<dbReference type="HAMAP" id="MF_00596">
    <property type="entry name" value="GMP_reduct_type1"/>
    <property type="match status" value="1"/>
</dbReference>
<dbReference type="EMBL" id="JAVFWL010000005">
    <property type="protein sequence ID" value="KAK6753104.1"/>
    <property type="molecule type" value="Genomic_DNA"/>
</dbReference>
<evidence type="ECO:0000256" key="10">
    <source>
        <dbReference type="ARBA" id="ARBA00037691"/>
    </source>
</evidence>
<feature type="binding site" evidence="12">
    <location>
        <begin position="761"/>
        <end position="763"/>
    </location>
    <ligand>
        <name>GMP</name>
        <dbReference type="ChEBI" id="CHEBI:58115"/>
    </ligand>
</feature>
<dbReference type="SUPFAM" id="SSF103473">
    <property type="entry name" value="MFS general substrate transporter"/>
    <property type="match status" value="1"/>
</dbReference>
<evidence type="ECO:0000259" key="15">
    <source>
        <dbReference type="Pfam" id="PF00478"/>
    </source>
</evidence>
<comment type="similarity">
    <text evidence="12">Belongs to the IMPDH/GMPR family. GuaC type 1 subfamily.</text>
</comment>
<organism evidence="16 17">
    <name type="scientific">Necator americanus</name>
    <name type="common">Human hookworm</name>
    <dbReference type="NCBI Taxonomy" id="51031"/>
    <lineage>
        <taxon>Eukaryota</taxon>
        <taxon>Metazoa</taxon>
        <taxon>Ecdysozoa</taxon>
        <taxon>Nematoda</taxon>
        <taxon>Chromadorea</taxon>
        <taxon>Rhabditida</taxon>
        <taxon>Rhabditina</taxon>
        <taxon>Rhabditomorpha</taxon>
        <taxon>Strongyloidea</taxon>
        <taxon>Ancylostomatidae</taxon>
        <taxon>Bunostominae</taxon>
        <taxon>Necator</taxon>
    </lineage>
</organism>
<evidence type="ECO:0000256" key="2">
    <source>
        <dbReference type="ARBA" id="ARBA00022631"/>
    </source>
</evidence>
<feature type="transmembrane region" description="Helical" evidence="14">
    <location>
        <begin position="20"/>
        <end position="38"/>
    </location>
</feature>
<keyword evidence="2 12" id="KW-0659">Purine metabolism</keyword>
<feature type="transmembrane region" description="Helical" evidence="14">
    <location>
        <begin position="303"/>
        <end position="325"/>
    </location>
</feature>
<evidence type="ECO:0000256" key="6">
    <source>
        <dbReference type="ARBA" id="ARBA00022958"/>
    </source>
</evidence>
<evidence type="ECO:0000256" key="12">
    <source>
        <dbReference type="HAMAP-Rule" id="MF_03195"/>
    </source>
</evidence>
<dbReference type="Pfam" id="PF00083">
    <property type="entry name" value="Sugar_tr"/>
    <property type="match status" value="1"/>
</dbReference>
<sequence>MGNTSEVKKPLVPHHLDDIVVLGKYTFLVCLLTELAFLSQLSNTMYMVYAGSSPAIKGCGNLTFSSMDDACANLHLCEEAPLQLESQFYSVNEEWDIHCENRYLERRSTSLQMLGVMIGSLSAGQISSSFGRKKPLVICLAMTGVLSFATYFVTNLIQFTSIRFVLGLFTGGHSTVVVVYLLENIPKRSRMWINTTISYSPNVIIFGVIAYFFQHWRTLALVTSALHIPAVALMFYLHESPRWLIHRGKIREARRVILDIAHIDGDKANIDEGNLDKILQLEHDQFEVMGRKRHTYWHVFRKAHLAVPLCIIAFSFFTSMMVNYANMFNLGNLSGSIYLNSILVGSLRYSTNLDHLYSPPLSYTQVMQLRMEKLSGSARLGIVVAPHVYSWEEICHYLPYTSLIAVAVLDVILFEILLPETKNKPLEDHIVKKPKKNTGNVQHIMKLTKSRNVYENIYVVRGEDYGYVLGSVSLKQQLRVWTAVCFGLLFTSKARALSWNKQCPELRMNQSLISRMSRADVDLVREYIFRNSKKSYSGVPVIASNMDTVGTFEMAHALLAHKLFTAIHKHYTVEQWKEFHSQFRETPMFNNIAVSSGISDRDLDKLREICSAVPDLDFICIDVANGYSESFIDFIRKVREEFPRHTIMAGNVVTGEMVEELLLTGADIIKVGIGPGSVCTTRKKTGVGYPQLSATMECADAAHGLNGHVISDGGCTNPGDVAKAFGAGADFVMIGGLFAGHDQSGGEIIEKNGKKFKLFYGMSSDTAMTKHHGSVAEYRASEGKTITIPYRGDVNSTVQDILGGIRSACTYTGAAKLKELSKRTTFIRVTQQTNDMYVPYEV</sequence>
<reference evidence="16 17" key="1">
    <citation type="submission" date="2023-08" db="EMBL/GenBank/DDBJ databases">
        <title>A Necator americanus chromosomal reference genome.</title>
        <authorList>
            <person name="Ilik V."/>
            <person name="Petrzelkova K.J."/>
            <person name="Pardy F."/>
            <person name="Fuh T."/>
            <person name="Niatou-Singa F.S."/>
            <person name="Gouil Q."/>
            <person name="Baker L."/>
            <person name="Ritchie M.E."/>
            <person name="Jex A.R."/>
            <person name="Gazzola D."/>
            <person name="Li H."/>
            <person name="Toshio Fujiwara R."/>
            <person name="Zhan B."/>
            <person name="Aroian R.V."/>
            <person name="Pafco B."/>
            <person name="Schwarz E.M."/>
        </authorList>
    </citation>
    <scope>NUCLEOTIDE SEQUENCE [LARGE SCALE GENOMIC DNA]</scope>
    <source>
        <strain evidence="16 17">Aroian</strain>
        <tissue evidence="16">Whole animal</tissue>
    </source>
</reference>
<evidence type="ECO:0000256" key="11">
    <source>
        <dbReference type="ARBA" id="ARBA00048616"/>
    </source>
</evidence>
<keyword evidence="4 12" id="KW-0479">Metal-binding</keyword>
<feature type="binding site" evidence="12">
    <location>
        <begin position="807"/>
        <end position="810"/>
    </location>
    <ligand>
        <name>NADP(+)</name>
        <dbReference type="ChEBI" id="CHEBI:58349"/>
        <note>ligand shared between two neighboring subunits</note>
    </ligand>
</feature>
<evidence type="ECO:0000256" key="5">
    <source>
        <dbReference type="ARBA" id="ARBA00022857"/>
    </source>
</evidence>
<evidence type="ECO:0000256" key="3">
    <source>
        <dbReference type="ARBA" id="ARBA00022692"/>
    </source>
</evidence>
<evidence type="ECO:0000256" key="7">
    <source>
        <dbReference type="ARBA" id="ARBA00022989"/>
    </source>
</evidence>
<feature type="binding site" evidence="12">
    <location>
        <position position="682"/>
    </location>
    <ligand>
        <name>K(+)</name>
        <dbReference type="ChEBI" id="CHEBI:29103"/>
    </ligand>
</feature>
<feature type="domain" description="IMP dehydrogenase/GMP reductase" evidence="15">
    <location>
        <begin position="538"/>
        <end position="832"/>
    </location>
</feature>
<comment type="subcellular location">
    <subcellularLocation>
        <location evidence="1">Membrane</location>
        <topology evidence="1">Multi-pass membrane protein</topology>
    </subcellularLocation>
</comment>